<name>A0ABD3QYF4_9STRA</name>
<organism evidence="1 2">
    <name type="scientific">Cyclotella atomus</name>
    <dbReference type="NCBI Taxonomy" id="382360"/>
    <lineage>
        <taxon>Eukaryota</taxon>
        <taxon>Sar</taxon>
        <taxon>Stramenopiles</taxon>
        <taxon>Ochrophyta</taxon>
        <taxon>Bacillariophyta</taxon>
        <taxon>Coscinodiscophyceae</taxon>
        <taxon>Thalassiosirophycidae</taxon>
        <taxon>Stephanodiscales</taxon>
        <taxon>Stephanodiscaceae</taxon>
        <taxon>Cyclotella</taxon>
    </lineage>
</organism>
<gene>
    <name evidence="1" type="ORF">ACHAWO_003201</name>
</gene>
<dbReference type="EMBL" id="JALLPJ020000008">
    <property type="protein sequence ID" value="KAL3805258.1"/>
    <property type="molecule type" value="Genomic_DNA"/>
</dbReference>
<proteinExistence type="predicted"/>
<comment type="caution">
    <text evidence="1">The sequence shown here is derived from an EMBL/GenBank/DDBJ whole genome shotgun (WGS) entry which is preliminary data.</text>
</comment>
<evidence type="ECO:0000313" key="2">
    <source>
        <dbReference type="Proteomes" id="UP001530400"/>
    </source>
</evidence>
<evidence type="ECO:0000313" key="1">
    <source>
        <dbReference type="EMBL" id="KAL3805258.1"/>
    </source>
</evidence>
<sequence>MELDRLIAKYSSSEWSNNDNANRLVQLFTEHRASLLTEVHEINSGIRRLNEHNFLGPEERKTEGRQPNLDYFKAVEKERAEWKRSQANTHQVSPE</sequence>
<dbReference type="Proteomes" id="UP001530400">
    <property type="component" value="Unassembled WGS sequence"/>
</dbReference>
<dbReference type="AlphaFoldDB" id="A0ABD3QYF4"/>
<reference evidence="1 2" key="1">
    <citation type="submission" date="2024-10" db="EMBL/GenBank/DDBJ databases">
        <title>Updated reference genomes for cyclostephanoid diatoms.</title>
        <authorList>
            <person name="Roberts W.R."/>
            <person name="Alverson A.J."/>
        </authorList>
    </citation>
    <scope>NUCLEOTIDE SEQUENCE [LARGE SCALE GENOMIC DNA]</scope>
    <source>
        <strain evidence="1 2">AJA010-31</strain>
    </source>
</reference>
<protein>
    <submittedName>
        <fullName evidence="1">Uncharacterized protein</fullName>
    </submittedName>
</protein>
<accession>A0ABD3QYF4</accession>
<keyword evidence="2" id="KW-1185">Reference proteome</keyword>